<dbReference type="PANTHER" id="PTHR10635">
    <property type="entry name" value="COATOMER SUBUNIT BETA"/>
    <property type="match status" value="1"/>
</dbReference>
<feature type="domain" description="Coatomer beta subunit appendage platform" evidence="14">
    <location>
        <begin position="821"/>
        <end position="947"/>
    </location>
</feature>
<reference evidence="15" key="1">
    <citation type="submission" date="2023-06" db="EMBL/GenBank/DDBJ databases">
        <title>Genome-scale phylogeny and comparative genomics of the fungal order Sordariales.</title>
        <authorList>
            <consortium name="Lawrence Berkeley National Laboratory"/>
            <person name="Hensen N."/>
            <person name="Bonometti L."/>
            <person name="Westerberg I."/>
            <person name="Brannstrom I.O."/>
            <person name="Guillou S."/>
            <person name="Cros-Aarteil S."/>
            <person name="Calhoun S."/>
            <person name="Haridas S."/>
            <person name="Kuo A."/>
            <person name="Mondo S."/>
            <person name="Pangilinan J."/>
            <person name="Riley R."/>
            <person name="LaButti K."/>
            <person name="Andreopoulos B."/>
            <person name="Lipzen A."/>
            <person name="Chen C."/>
            <person name="Yanf M."/>
            <person name="Daum C."/>
            <person name="Ng V."/>
            <person name="Clum A."/>
            <person name="Steindorff A."/>
            <person name="Ohm R."/>
            <person name="Martin F."/>
            <person name="Silar P."/>
            <person name="Natvig D."/>
            <person name="Lalanne C."/>
            <person name="Gautier V."/>
            <person name="Ament-velasquez S.L."/>
            <person name="Kruys A."/>
            <person name="Hutchinson M.I."/>
            <person name="Powell A.J."/>
            <person name="Barry K."/>
            <person name="Miller A.N."/>
            <person name="Grigoriev I.V."/>
            <person name="Debuchy R."/>
            <person name="Gladieux P."/>
            <person name="Thoren M.H."/>
            <person name="Johannesson H."/>
        </authorList>
    </citation>
    <scope>NUCLEOTIDE SEQUENCE</scope>
    <source>
        <strain evidence="15">SMH3391-2</strain>
    </source>
</reference>
<name>A0AA40CGJ5_9PEZI</name>
<dbReference type="GO" id="GO:0005198">
    <property type="term" value="F:structural molecule activity"/>
    <property type="evidence" value="ECO:0007669"/>
    <property type="project" value="InterPro"/>
</dbReference>
<evidence type="ECO:0000256" key="8">
    <source>
        <dbReference type="ARBA" id="ARBA00023136"/>
    </source>
</evidence>
<feature type="compositionally biased region" description="Polar residues" evidence="11">
    <location>
        <begin position="16"/>
        <end position="26"/>
    </location>
</feature>
<dbReference type="InterPro" id="IPR011989">
    <property type="entry name" value="ARM-like"/>
</dbReference>
<accession>A0AA40CGJ5</accession>
<keyword evidence="6 10" id="KW-0653">Protein transport</keyword>
<evidence type="ECO:0000256" key="11">
    <source>
        <dbReference type="SAM" id="MobiDB-lite"/>
    </source>
</evidence>
<dbReference type="GO" id="GO:0006886">
    <property type="term" value="P:intracellular protein transport"/>
    <property type="evidence" value="ECO:0007669"/>
    <property type="project" value="InterPro"/>
</dbReference>
<gene>
    <name evidence="15" type="ORF">B0T17DRAFT_587649</name>
</gene>
<dbReference type="EMBL" id="JAULSR010000001">
    <property type="protein sequence ID" value="KAK0636514.1"/>
    <property type="molecule type" value="Genomic_DNA"/>
</dbReference>
<dbReference type="InterPro" id="IPR011710">
    <property type="entry name" value="Coatomer_bsu_C"/>
</dbReference>
<sequence length="958" mass="106677">MSFLESSYSMVKDSASDGTPTMSELRTQLEKGTDESKVETMKRILTIMLNGDPLPQLLMHIIRFVMPSKSKALKKLLYFYYEICPKLDAQGKLKQEFILVCNGIRNDLQHPNEYIRGNTLRFLSKLREPELLEPLLSSARSCLEHRHAYVRKNAVFAVASIHNFMPSLIPDAPELISTFLEGESDPTCKRNGFAALSSISHDKALAYLSSVFDSIPNAEELLQLVELEFIRKDAVQNSQHKPRYLRLIFDLLEAGASTVVYEAASSLTALTNNPVAVKAAAAKFIELAIKEADNNVKLIVLDRVDQLRHKNEGILDDLIMEVLRVLSSPDIDVRRKALTIALEMVSSKNVEEVVLLLKKELSKTVDQEYEKNTEYRQLLIHSIHQCAIKFSEVAASVVDLLMDFIADFNNTSAVDVINFVKEVVEKFPKLRPAIVQRLVDTLSEVRAGKVYRGILWIVGEYSLEEKDIREAWKKIRSSLGEIPILASEQRLLDHVDADDENKDKDQVNGHPKTAPTGSRKVLADGTYATETALTSQSSAAAKLEAVKASQKPPLRQLILDGDYYLATVLSATLTKLVMRHSEISSEAARTNALRAEAMLIMISIIRVGQSQFVKAPIDEDSVDRIMSCVRSLAEFSEHKELETVYLDDTRKAFRAMVQVEEKKRAAKEAYERAKTAIQVDDVVTIRQLSKKNVGDGADTIEQDLELATGGDNGASEDLSGKLSRVVQLTGFSDPVYAEAYVKVHQFDIVLDVLLVNQTTETLQNLSVEFATLGDLKVVERPTTQNLGPHDFHNVQCTIKVSSTDTGVIFGNVVYDGAHSTDTNVVILNDLHVDIMDYIQPATCTETQFRTMWTEFEWENKVNINSKAKTLRDFLDQLMACTNMNCLTPEASLKGDCQFLSANLYARSVFGEDALANLSIEKEGEDGPITGFVRIRSRSQGLALSLGSLKGLNKIGSTA</sequence>
<evidence type="ECO:0000256" key="3">
    <source>
        <dbReference type="ARBA" id="ARBA00022490"/>
    </source>
</evidence>
<feature type="region of interest" description="Disordered" evidence="11">
    <location>
        <begin position="1"/>
        <end position="34"/>
    </location>
</feature>
<keyword evidence="9 10" id="KW-0968">Cytoplasmic vesicle</keyword>
<evidence type="ECO:0000313" key="15">
    <source>
        <dbReference type="EMBL" id="KAK0636514.1"/>
    </source>
</evidence>
<dbReference type="GO" id="GO:0030126">
    <property type="term" value="C:COPI vesicle coat"/>
    <property type="evidence" value="ECO:0007669"/>
    <property type="project" value="InterPro"/>
</dbReference>
<keyword evidence="2 10" id="KW-0813">Transport</keyword>
<evidence type="ECO:0000256" key="2">
    <source>
        <dbReference type="ARBA" id="ARBA00022448"/>
    </source>
</evidence>
<dbReference type="InterPro" id="IPR002553">
    <property type="entry name" value="Clathrin/coatomer_adapt-like_N"/>
</dbReference>
<protein>
    <recommendedName>
        <fullName evidence="10">Coatomer subunit beta</fullName>
    </recommendedName>
    <alternativeName>
        <fullName evidence="10">Beta-coat protein</fullName>
    </alternativeName>
</protein>
<keyword evidence="4" id="KW-0677">Repeat</keyword>
<keyword evidence="3 10" id="KW-0963">Cytoplasm</keyword>
<evidence type="ECO:0000256" key="6">
    <source>
        <dbReference type="ARBA" id="ARBA00022927"/>
    </source>
</evidence>
<evidence type="ECO:0000256" key="9">
    <source>
        <dbReference type="ARBA" id="ARBA00023329"/>
    </source>
</evidence>
<keyword evidence="16" id="KW-1185">Reference proteome</keyword>
<organism evidence="15 16">
    <name type="scientific">Bombardia bombarda</name>
    <dbReference type="NCBI Taxonomy" id="252184"/>
    <lineage>
        <taxon>Eukaryota</taxon>
        <taxon>Fungi</taxon>
        <taxon>Dikarya</taxon>
        <taxon>Ascomycota</taxon>
        <taxon>Pezizomycotina</taxon>
        <taxon>Sordariomycetes</taxon>
        <taxon>Sordariomycetidae</taxon>
        <taxon>Sordariales</taxon>
        <taxon>Lasiosphaeriaceae</taxon>
        <taxon>Bombardia</taxon>
    </lineage>
</organism>
<evidence type="ECO:0000256" key="10">
    <source>
        <dbReference type="PIRNR" id="PIRNR005727"/>
    </source>
</evidence>
<dbReference type="Gene3D" id="1.25.10.10">
    <property type="entry name" value="Leucine-rich Repeat Variant"/>
    <property type="match status" value="1"/>
</dbReference>
<comment type="subunit">
    <text evidence="10">Oligomeric complex that consists of at least the alpha, beta, beta', gamma, delta, epsilon and zeta subunits.</text>
</comment>
<evidence type="ECO:0000259" key="13">
    <source>
        <dbReference type="Pfam" id="PF07718"/>
    </source>
</evidence>
<dbReference type="InterPro" id="IPR016024">
    <property type="entry name" value="ARM-type_fold"/>
</dbReference>
<dbReference type="GO" id="GO:0006891">
    <property type="term" value="P:intra-Golgi vesicle-mediated transport"/>
    <property type="evidence" value="ECO:0007669"/>
    <property type="project" value="TreeGrafter"/>
</dbReference>
<evidence type="ECO:0000256" key="5">
    <source>
        <dbReference type="ARBA" id="ARBA00022892"/>
    </source>
</evidence>
<feature type="domain" description="Clathrin/coatomer adaptor adaptin-like N-terminal" evidence="12">
    <location>
        <begin position="23"/>
        <end position="489"/>
    </location>
</feature>
<dbReference type="InterPro" id="IPR016460">
    <property type="entry name" value="COPB1"/>
</dbReference>
<dbReference type="Pfam" id="PF07718">
    <property type="entry name" value="Coatamer_beta_C"/>
    <property type="match status" value="1"/>
</dbReference>
<evidence type="ECO:0000313" key="16">
    <source>
        <dbReference type="Proteomes" id="UP001174934"/>
    </source>
</evidence>
<feature type="domain" description="Coatomer beta subunit C-terminal" evidence="13">
    <location>
        <begin position="679"/>
        <end position="816"/>
    </location>
</feature>
<dbReference type="Pfam" id="PF14806">
    <property type="entry name" value="Coatomer_b_Cpla"/>
    <property type="match status" value="1"/>
</dbReference>
<dbReference type="PANTHER" id="PTHR10635:SF0">
    <property type="entry name" value="COATOMER SUBUNIT BETA"/>
    <property type="match status" value="1"/>
</dbReference>
<dbReference type="SUPFAM" id="SSF48371">
    <property type="entry name" value="ARM repeat"/>
    <property type="match status" value="1"/>
</dbReference>
<dbReference type="AlphaFoldDB" id="A0AA40CGJ5"/>
<dbReference type="PIRSF" id="PIRSF005727">
    <property type="entry name" value="Coatomer_beta_subunit"/>
    <property type="match status" value="1"/>
</dbReference>
<keyword evidence="5 10" id="KW-0931">ER-Golgi transport</keyword>
<dbReference type="GO" id="GO:0000139">
    <property type="term" value="C:Golgi membrane"/>
    <property type="evidence" value="ECO:0007669"/>
    <property type="project" value="UniProtKB-SubCell"/>
</dbReference>
<feature type="region of interest" description="Disordered" evidence="11">
    <location>
        <begin position="499"/>
        <end position="519"/>
    </location>
</feature>
<evidence type="ECO:0000259" key="12">
    <source>
        <dbReference type="Pfam" id="PF01602"/>
    </source>
</evidence>
<evidence type="ECO:0000256" key="4">
    <source>
        <dbReference type="ARBA" id="ARBA00022737"/>
    </source>
</evidence>
<dbReference type="InterPro" id="IPR029446">
    <property type="entry name" value="COPB1_appendage_platform_dom"/>
</dbReference>
<dbReference type="FunFam" id="1.25.10.10:FF:000260">
    <property type="entry name" value="Coatomer subunit beta"/>
    <property type="match status" value="1"/>
</dbReference>
<proteinExistence type="predicted"/>
<evidence type="ECO:0000259" key="14">
    <source>
        <dbReference type="Pfam" id="PF14806"/>
    </source>
</evidence>
<dbReference type="Pfam" id="PF01602">
    <property type="entry name" value="Adaptin_N"/>
    <property type="match status" value="1"/>
</dbReference>
<comment type="subcellular location">
    <subcellularLocation>
        <location evidence="10">Cytoplasm</location>
    </subcellularLocation>
    <subcellularLocation>
        <location evidence="1 10">Golgi apparatus membrane</location>
        <topology evidence="1 10">Peripheral membrane protein</topology>
        <orientation evidence="1 10">Cytoplasmic side</orientation>
    </subcellularLocation>
    <subcellularLocation>
        <location evidence="10">Cytoplasmic vesicle</location>
        <location evidence="10">COPI-coated vesicle membrane</location>
        <topology evidence="10">Peripheral membrane protein</topology>
        <orientation evidence="10">Cytoplasmic side</orientation>
    </subcellularLocation>
</comment>
<dbReference type="GO" id="GO:0006888">
    <property type="term" value="P:endoplasmic reticulum to Golgi vesicle-mediated transport"/>
    <property type="evidence" value="ECO:0007669"/>
    <property type="project" value="TreeGrafter"/>
</dbReference>
<keyword evidence="8 10" id="KW-0472">Membrane</keyword>
<evidence type="ECO:0000256" key="7">
    <source>
        <dbReference type="ARBA" id="ARBA00023034"/>
    </source>
</evidence>
<keyword evidence="7 10" id="KW-0333">Golgi apparatus</keyword>
<comment type="caution">
    <text evidence="15">The sequence shown here is derived from an EMBL/GenBank/DDBJ whole genome shotgun (WGS) entry which is preliminary data.</text>
</comment>
<evidence type="ECO:0000256" key="1">
    <source>
        <dbReference type="ARBA" id="ARBA00004255"/>
    </source>
</evidence>
<dbReference type="Proteomes" id="UP001174934">
    <property type="component" value="Unassembled WGS sequence"/>
</dbReference>
<comment type="function">
    <text evidence="10">The coatomer is a cytosolic protein complex that binds to dilysine motifs and reversibly associates with Golgi non-clathrin-coated vesicles, which further mediate biosynthetic protein transport from the ER, via the Golgi up to the trans Golgi network. Coatomer complex is required for budding from Golgi membranes, and is essential for the retrograde Golgi-to-ER transport of dilysine-tagged proteins.</text>
</comment>